<dbReference type="AlphaFoldDB" id="A0AAE0ZWD1"/>
<evidence type="ECO:0000313" key="1">
    <source>
        <dbReference type="EMBL" id="KAK3775872.1"/>
    </source>
</evidence>
<name>A0AAE0ZWD1_9GAST</name>
<sequence>MPSPDLTFLKDFPSGPLDQYRKDASFGWKKMAIFMEGEKLLRYKYTIFKTLEKDSVFSRGFETPVLEKQRELAFLRARRFKSYNFLPDEEVQVYPEKVRVHREALGMYDWALGFIVNINQEMFGSTVMKNGTRHMDIVKANRDNEVV</sequence>
<dbReference type="EMBL" id="JAWDGP010003263">
    <property type="protein sequence ID" value="KAK3775872.1"/>
    <property type="molecule type" value="Genomic_DNA"/>
</dbReference>
<proteinExistence type="predicted"/>
<gene>
    <name evidence="1" type="ORF">RRG08_011436</name>
</gene>
<protein>
    <submittedName>
        <fullName evidence="1">Uncharacterized protein</fullName>
    </submittedName>
</protein>
<dbReference type="Proteomes" id="UP001283361">
    <property type="component" value="Unassembled WGS sequence"/>
</dbReference>
<reference evidence="1" key="1">
    <citation type="journal article" date="2023" name="G3 (Bethesda)">
        <title>A reference genome for the long-term kleptoplast-retaining sea slug Elysia crispata morphotype clarki.</title>
        <authorList>
            <person name="Eastman K.E."/>
            <person name="Pendleton A.L."/>
            <person name="Shaikh M.A."/>
            <person name="Suttiyut T."/>
            <person name="Ogas R."/>
            <person name="Tomko P."/>
            <person name="Gavelis G."/>
            <person name="Widhalm J.R."/>
            <person name="Wisecaver J.H."/>
        </authorList>
    </citation>
    <scope>NUCLEOTIDE SEQUENCE</scope>
    <source>
        <strain evidence="1">ECLA1</strain>
    </source>
</reference>
<evidence type="ECO:0000313" key="2">
    <source>
        <dbReference type="Proteomes" id="UP001283361"/>
    </source>
</evidence>
<keyword evidence="2" id="KW-1185">Reference proteome</keyword>
<organism evidence="1 2">
    <name type="scientific">Elysia crispata</name>
    <name type="common">lettuce slug</name>
    <dbReference type="NCBI Taxonomy" id="231223"/>
    <lineage>
        <taxon>Eukaryota</taxon>
        <taxon>Metazoa</taxon>
        <taxon>Spiralia</taxon>
        <taxon>Lophotrochozoa</taxon>
        <taxon>Mollusca</taxon>
        <taxon>Gastropoda</taxon>
        <taxon>Heterobranchia</taxon>
        <taxon>Euthyneura</taxon>
        <taxon>Panpulmonata</taxon>
        <taxon>Sacoglossa</taxon>
        <taxon>Placobranchoidea</taxon>
        <taxon>Plakobranchidae</taxon>
        <taxon>Elysia</taxon>
    </lineage>
</organism>
<comment type="caution">
    <text evidence="1">The sequence shown here is derived from an EMBL/GenBank/DDBJ whole genome shotgun (WGS) entry which is preliminary data.</text>
</comment>
<accession>A0AAE0ZWD1</accession>